<gene>
    <name evidence="2" type="ORF">EVAR_57004_1</name>
</gene>
<evidence type="ECO:0000256" key="1">
    <source>
        <dbReference type="SAM" id="Phobius"/>
    </source>
</evidence>
<dbReference type="AlphaFoldDB" id="A0A4C1ZQA1"/>
<keyword evidence="1" id="KW-0812">Transmembrane</keyword>
<keyword evidence="1" id="KW-0472">Membrane</keyword>
<protein>
    <submittedName>
        <fullName evidence="2">Uncharacterized protein</fullName>
    </submittedName>
</protein>
<proteinExistence type="predicted"/>
<dbReference type="Proteomes" id="UP000299102">
    <property type="component" value="Unassembled WGS sequence"/>
</dbReference>
<name>A0A4C1ZQA1_EUMVA</name>
<organism evidence="2 3">
    <name type="scientific">Eumeta variegata</name>
    <name type="common">Bagworm moth</name>
    <name type="synonym">Eumeta japonica</name>
    <dbReference type="NCBI Taxonomy" id="151549"/>
    <lineage>
        <taxon>Eukaryota</taxon>
        <taxon>Metazoa</taxon>
        <taxon>Ecdysozoa</taxon>
        <taxon>Arthropoda</taxon>
        <taxon>Hexapoda</taxon>
        <taxon>Insecta</taxon>
        <taxon>Pterygota</taxon>
        <taxon>Neoptera</taxon>
        <taxon>Endopterygota</taxon>
        <taxon>Lepidoptera</taxon>
        <taxon>Glossata</taxon>
        <taxon>Ditrysia</taxon>
        <taxon>Tineoidea</taxon>
        <taxon>Psychidae</taxon>
        <taxon>Oiketicinae</taxon>
        <taxon>Eumeta</taxon>
    </lineage>
</organism>
<dbReference type="EMBL" id="BGZK01002006">
    <property type="protein sequence ID" value="GBP89522.1"/>
    <property type="molecule type" value="Genomic_DNA"/>
</dbReference>
<evidence type="ECO:0000313" key="3">
    <source>
        <dbReference type="Proteomes" id="UP000299102"/>
    </source>
</evidence>
<reference evidence="2 3" key="1">
    <citation type="journal article" date="2019" name="Commun. Biol.">
        <title>The bagworm genome reveals a unique fibroin gene that provides high tensile strength.</title>
        <authorList>
            <person name="Kono N."/>
            <person name="Nakamura H."/>
            <person name="Ohtoshi R."/>
            <person name="Tomita M."/>
            <person name="Numata K."/>
            <person name="Arakawa K."/>
        </authorList>
    </citation>
    <scope>NUCLEOTIDE SEQUENCE [LARGE SCALE GENOMIC DNA]</scope>
</reference>
<keyword evidence="3" id="KW-1185">Reference proteome</keyword>
<accession>A0A4C1ZQA1</accession>
<comment type="caution">
    <text evidence="2">The sequence shown here is derived from an EMBL/GenBank/DDBJ whole genome shotgun (WGS) entry which is preliminary data.</text>
</comment>
<feature type="transmembrane region" description="Helical" evidence="1">
    <location>
        <begin position="81"/>
        <end position="109"/>
    </location>
</feature>
<sequence length="178" mass="19894">MRASERHASLPLGMERFQFKQLDTVLKSSNVAIGCCDTAATAGRQLSRSIVHPTPTTGFRHWLSSFSTPAGWLRRSDDTCVVVALIGVVFDNASYLFSLLFIIITLYSSKPQKAIRRRRRSVEVPKPESNQRVAVENAKEFSDVSDFILNINNELEDLPLGNYKIATTTEKESTESLV</sequence>
<evidence type="ECO:0000313" key="2">
    <source>
        <dbReference type="EMBL" id="GBP89522.1"/>
    </source>
</evidence>
<keyword evidence="1" id="KW-1133">Transmembrane helix</keyword>